<evidence type="ECO:0000313" key="4">
    <source>
        <dbReference type="Proteomes" id="UP001172102"/>
    </source>
</evidence>
<dbReference type="EMBL" id="JAUKUA010000003">
    <property type="protein sequence ID" value="KAK0719337.1"/>
    <property type="molecule type" value="Genomic_DNA"/>
</dbReference>
<keyword evidence="4" id="KW-1185">Reference proteome</keyword>
<evidence type="ECO:0000256" key="1">
    <source>
        <dbReference type="PROSITE-ProRule" id="PRU00175"/>
    </source>
</evidence>
<organism evidence="3 4">
    <name type="scientific">Lasiosphaeris hirsuta</name>
    <dbReference type="NCBI Taxonomy" id="260670"/>
    <lineage>
        <taxon>Eukaryota</taxon>
        <taxon>Fungi</taxon>
        <taxon>Dikarya</taxon>
        <taxon>Ascomycota</taxon>
        <taxon>Pezizomycotina</taxon>
        <taxon>Sordariomycetes</taxon>
        <taxon>Sordariomycetidae</taxon>
        <taxon>Sordariales</taxon>
        <taxon>Lasiosphaeriaceae</taxon>
        <taxon>Lasiosphaeris</taxon>
    </lineage>
</organism>
<proteinExistence type="predicted"/>
<sequence>MSQTPPQERLELTLWPYVKGFLLGKQVSQLPLVHPRGQCTRPNCGQYHIRSVLGFDTLPPAALDTLAPVVECPICFDELDIIGLPPKQPDAPDGTPAHRETAVLYPCGHMTCVGCCYSGVEGMVGLGFIMGCPLCRFDLRFAGCGCEAKLQVLPTFDDSQSKAKIAREASRITDTFLGGGDLFLGKCGLAGLTTDPKDRVSIGSCPEDQLLADLRRGLMKECGWALIKECSWESIDMVRTYPDFQSEEDFLLWLRDFHAWTARRERATVDRTLKAANRLAVSICG</sequence>
<dbReference type="SUPFAM" id="SSF57850">
    <property type="entry name" value="RING/U-box"/>
    <property type="match status" value="1"/>
</dbReference>
<protein>
    <recommendedName>
        <fullName evidence="2">RING-type domain-containing protein</fullName>
    </recommendedName>
</protein>
<keyword evidence="1" id="KW-0862">Zinc</keyword>
<reference evidence="3" key="1">
    <citation type="submission" date="2023-06" db="EMBL/GenBank/DDBJ databases">
        <title>Genome-scale phylogeny and comparative genomics of the fungal order Sordariales.</title>
        <authorList>
            <consortium name="Lawrence Berkeley National Laboratory"/>
            <person name="Hensen N."/>
            <person name="Bonometti L."/>
            <person name="Westerberg I."/>
            <person name="Brannstrom I.O."/>
            <person name="Guillou S."/>
            <person name="Cros-Aarteil S."/>
            <person name="Calhoun S."/>
            <person name="Haridas S."/>
            <person name="Kuo A."/>
            <person name="Mondo S."/>
            <person name="Pangilinan J."/>
            <person name="Riley R."/>
            <person name="Labutti K."/>
            <person name="Andreopoulos B."/>
            <person name="Lipzen A."/>
            <person name="Chen C."/>
            <person name="Yanf M."/>
            <person name="Daum C."/>
            <person name="Ng V."/>
            <person name="Clum A."/>
            <person name="Steindorff A."/>
            <person name="Ohm R."/>
            <person name="Martin F."/>
            <person name="Silar P."/>
            <person name="Natvig D."/>
            <person name="Lalanne C."/>
            <person name="Gautier V."/>
            <person name="Ament-Velasquez S.L."/>
            <person name="Kruys A."/>
            <person name="Hutchinson M.I."/>
            <person name="Powell A.J."/>
            <person name="Barry K."/>
            <person name="Miller A.N."/>
            <person name="Grigoriev I.V."/>
            <person name="Debuchy R."/>
            <person name="Gladieux P."/>
            <person name="Thoren M.H."/>
            <person name="Johannesson H."/>
        </authorList>
    </citation>
    <scope>NUCLEOTIDE SEQUENCE</scope>
    <source>
        <strain evidence="3">SMH4607-1</strain>
    </source>
</reference>
<name>A0AA40AP50_9PEZI</name>
<dbReference type="Proteomes" id="UP001172102">
    <property type="component" value="Unassembled WGS sequence"/>
</dbReference>
<dbReference type="InterPro" id="IPR013083">
    <property type="entry name" value="Znf_RING/FYVE/PHD"/>
</dbReference>
<dbReference type="Gene3D" id="3.30.40.10">
    <property type="entry name" value="Zinc/RING finger domain, C3HC4 (zinc finger)"/>
    <property type="match status" value="1"/>
</dbReference>
<comment type="caution">
    <text evidence="3">The sequence shown here is derived from an EMBL/GenBank/DDBJ whole genome shotgun (WGS) entry which is preliminary data.</text>
</comment>
<dbReference type="InterPro" id="IPR001841">
    <property type="entry name" value="Znf_RING"/>
</dbReference>
<feature type="domain" description="RING-type" evidence="2">
    <location>
        <begin position="72"/>
        <end position="136"/>
    </location>
</feature>
<evidence type="ECO:0000259" key="2">
    <source>
        <dbReference type="PROSITE" id="PS50089"/>
    </source>
</evidence>
<dbReference type="AlphaFoldDB" id="A0AA40AP50"/>
<dbReference type="PROSITE" id="PS50089">
    <property type="entry name" value="ZF_RING_2"/>
    <property type="match status" value="1"/>
</dbReference>
<dbReference type="SMART" id="SM00184">
    <property type="entry name" value="RING"/>
    <property type="match status" value="1"/>
</dbReference>
<keyword evidence="1" id="KW-0479">Metal-binding</keyword>
<evidence type="ECO:0000313" key="3">
    <source>
        <dbReference type="EMBL" id="KAK0719337.1"/>
    </source>
</evidence>
<accession>A0AA40AP50</accession>
<gene>
    <name evidence="3" type="ORF">B0H67DRAFT_642700</name>
</gene>
<keyword evidence="1" id="KW-0863">Zinc-finger</keyword>
<dbReference type="GO" id="GO:0008270">
    <property type="term" value="F:zinc ion binding"/>
    <property type="evidence" value="ECO:0007669"/>
    <property type="project" value="UniProtKB-KW"/>
</dbReference>